<keyword evidence="1" id="KW-1133">Transmembrane helix</keyword>
<dbReference type="Proteomes" id="UP001295794">
    <property type="component" value="Unassembled WGS sequence"/>
</dbReference>
<feature type="transmembrane region" description="Helical" evidence="1">
    <location>
        <begin position="27"/>
        <end position="45"/>
    </location>
</feature>
<keyword evidence="1" id="KW-0472">Membrane</keyword>
<keyword evidence="3" id="KW-1185">Reference proteome</keyword>
<organism evidence="2 3">
    <name type="scientific">Mycena citricolor</name>
    <dbReference type="NCBI Taxonomy" id="2018698"/>
    <lineage>
        <taxon>Eukaryota</taxon>
        <taxon>Fungi</taxon>
        <taxon>Dikarya</taxon>
        <taxon>Basidiomycota</taxon>
        <taxon>Agaricomycotina</taxon>
        <taxon>Agaricomycetes</taxon>
        <taxon>Agaricomycetidae</taxon>
        <taxon>Agaricales</taxon>
        <taxon>Marasmiineae</taxon>
        <taxon>Mycenaceae</taxon>
        <taxon>Mycena</taxon>
    </lineage>
</organism>
<dbReference type="AlphaFoldDB" id="A0AAD2HWU1"/>
<sequence>MTPDESSVVHSIGQDLVQGFVAIAHETLWLGIYGTVVVQACLVLLSKKRRGVRGSQVNLAAVIAMFAIATVQWALDLAGFIIEGKMTLIENPDADIGVKYGDASGVIFKIVAAQAAIYGYMALLGDAIIIHRAWKLKATHHVWIFAVPCLLWLGSVVATLLLTYCVATIGSDIVLGNFTHPAFCRNVQLVTYVMPCATTAVATALIGAMALKFARTRKSIGHVDRVSSVGTVHKSPAWYVLLLLVESGVLYFLFFLIQVIEVAPVVHNWLAANAGLSLAFKMFVYASSVFIGIYPTILIVLAHSRYAVLDQVAAKTSSSAYSYDTARPVQHSIAPHFSAGTVQDISTFHVQVRGCEEGIELADVVRGDEKTDVKNGRREY</sequence>
<evidence type="ECO:0000313" key="3">
    <source>
        <dbReference type="Proteomes" id="UP001295794"/>
    </source>
</evidence>
<keyword evidence="1" id="KW-0812">Transmembrane</keyword>
<proteinExistence type="predicted"/>
<reference evidence="2" key="1">
    <citation type="submission" date="2023-11" db="EMBL/GenBank/DDBJ databases">
        <authorList>
            <person name="De Vega J J."/>
            <person name="De Vega J J."/>
        </authorList>
    </citation>
    <scope>NUCLEOTIDE SEQUENCE</scope>
</reference>
<dbReference type="EMBL" id="CAVNYO010000460">
    <property type="protein sequence ID" value="CAK5282649.1"/>
    <property type="molecule type" value="Genomic_DNA"/>
</dbReference>
<evidence type="ECO:0000313" key="2">
    <source>
        <dbReference type="EMBL" id="CAK5282649.1"/>
    </source>
</evidence>
<protein>
    <submittedName>
        <fullName evidence="2">Uncharacterized protein</fullName>
    </submittedName>
</protein>
<evidence type="ECO:0000256" key="1">
    <source>
        <dbReference type="SAM" id="Phobius"/>
    </source>
</evidence>
<gene>
    <name evidence="2" type="ORF">MYCIT1_LOCUS34575</name>
</gene>
<feature type="transmembrane region" description="Helical" evidence="1">
    <location>
        <begin position="280"/>
        <end position="301"/>
    </location>
</feature>
<feature type="transmembrane region" description="Helical" evidence="1">
    <location>
        <begin position="57"/>
        <end position="82"/>
    </location>
</feature>
<accession>A0AAD2HWU1</accession>
<feature type="transmembrane region" description="Helical" evidence="1">
    <location>
        <begin position="237"/>
        <end position="260"/>
    </location>
</feature>
<feature type="transmembrane region" description="Helical" evidence="1">
    <location>
        <begin position="189"/>
        <end position="211"/>
    </location>
</feature>
<feature type="transmembrane region" description="Helical" evidence="1">
    <location>
        <begin position="106"/>
        <end position="130"/>
    </location>
</feature>
<feature type="transmembrane region" description="Helical" evidence="1">
    <location>
        <begin position="142"/>
        <end position="169"/>
    </location>
</feature>
<comment type="caution">
    <text evidence="2">The sequence shown here is derived from an EMBL/GenBank/DDBJ whole genome shotgun (WGS) entry which is preliminary data.</text>
</comment>
<name>A0AAD2HWU1_9AGAR</name>